<name>A0AA40G1J4_9HYME</name>
<comment type="caution">
    <text evidence="1">The sequence shown here is derived from an EMBL/GenBank/DDBJ whole genome shotgun (WGS) entry which is preliminary data.</text>
</comment>
<dbReference type="EMBL" id="JAHYIQ010000009">
    <property type="protein sequence ID" value="KAK1128987.1"/>
    <property type="molecule type" value="Genomic_DNA"/>
</dbReference>
<reference evidence="1" key="1">
    <citation type="submission" date="2021-10" db="EMBL/GenBank/DDBJ databases">
        <title>Melipona bicolor Genome sequencing and assembly.</title>
        <authorList>
            <person name="Araujo N.S."/>
            <person name="Arias M.C."/>
        </authorList>
    </citation>
    <scope>NUCLEOTIDE SEQUENCE</scope>
    <source>
        <strain evidence="1">USP_2M_L1-L4_2017</strain>
        <tissue evidence="1">Whole body</tissue>
    </source>
</reference>
<evidence type="ECO:0000313" key="1">
    <source>
        <dbReference type="EMBL" id="KAK1128987.1"/>
    </source>
</evidence>
<accession>A0AA40G1J4</accession>
<proteinExistence type="predicted"/>
<keyword evidence="2" id="KW-1185">Reference proteome</keyword>
<evidence type="ECO:0000313" key="2">
    <source>
        <dbReference type="Proteomes" id="UP001177670"/>
    </source>
</evidence>
<gene>
    <name evidence="1" type="ORF">K0M31_020122</name>
</gene>
<protein>
    <submittedName>
        <fullName evidence="1">Uncharacterized protein</fullName>
    </submittedName>
</protein>
<organism evidence="1 2">
    <name type="scientific">Melipona bicolor</name>
    <dbReference type="NCBI Taxonomy" id="60889"/>
    <lineage>
        <taxon>Eukaryota</taxon>
        <taxon>Metazoa</taxon>
        <taxon>Ecdysozoa</taxon>
        <taxon>Arthropoda</taxon>
        <taxon>Hexapoda</taxon>
        <taxon>Insecta</taxon>
        <taxon>Pterygota</taxon>
        <taxon>Neoptera</taxon>
        <taxon>Endopterygota</taxon>
        <taxon>Hymenoptera</taxon>
        <taxon>Apocrita</taxon>
        <taxon>Aculeata</taxon>
        <taxon>Apoidea</taxon>
        <taxon>Anthophila</taxon>
        <taxon>Apidae</taxon>
        <taxon>Melipona</taxon>
    </lineage>
</organism>
<dbReference type="AlphaFoldDB" id="A0AA40G1J4"/>
<dbReference type="Proteomes" id="UP001177670">
    <property type="component" value="Unassembled WGS sequence"/>
</dbReference>
<sequence length="126" mass="14673">MDWSRVNSRIQRVNSGILSKLFLAEARLQAECRIKSYDYKGYRGFVTLTRAEVYLTIPKSRSSKSRDPGKMQDTCLHLEARDFDIPLDYLGRFLTRSRSKILSQRDLQFDLWLSGKAIVINFSHPL</sequence>